<name>A0AB36ZVU6_9BACT</name>
<proteinExistence type="predicted"/>
<evidence type="ECO:0000313" key="3">
    <source>
        <dbReference type="Proteomes" id="UP000239861"/>
    </source>
</evidence>
<feature type="transmembrane region" description="Helical" evidence="1">
    <location>
        <begin position="16"/>
        <end position="33"/>
    </location>
</feature>
<dbReference type="EMBL" id="PTIW01000030">
    <property type="protein sequence ID" value="PPK59850.1"/>
    <property type="molecule type" value="Genomic_DNA"/>
</dbReference>
<keyword evidence="1" id="KW-0472">Membrane</keyword>
<sequence>MQVFHNPGLDSIIDNWEISLIFFVAIILIFFISRNKDKK</sequence>
<dbReference type="AlphaFoldDB" id="A0AB36ZVU6"/>
<comment type="caution">
    <text evidence="2">The sequence shown here is derived from an EMBL/GenBank/DDBJ whole genome shotgun (WGS) entry which is preliminary data.</text>
</comment>
<gene>
    <name evidence="2" type="ORF">B0F89_1305</name>
</gene>
<keyword evidence="1" id="KW-1133">Transmembrane helix</keyword>
<dbReference type="Proteomes" id="UP000239861">
    <property type="component" value="Unassembled WGS sequence"/>
</dbReference>
<accession>A0AB36ZVU6</accession>
<protein>
    <submittedName>
        <fullName evidence="2">Uncharacterized protein</fullName>
    </submittedName>
</protein>
<keyword evidence="1" id="KW-0812">Transmembrane</keyword>
<organism evidence="2 3">
    <name type="scientific">Malaciobacter marinus</name>
    <dbReference type="NCBI Taxonomy" id="505249"/>
    <lineage>
        <taxon>Bacteria</taxon>
        <taxon>Pseudomonadati</taxon>
        <taxon>Campylobacterota</taxon>
        <taxon>Epsilonproteobacteria</taxon>
        <taxon>Campylobacterales</taxon>
        <taxon>Arcobacteraceae</taxon>
        <taxon>Malaciobacter</taxon>
    </lineage>
</organism>
<evidence type="ECO:0000256" key="1">
    <source>
        <dbReference type="SAM" id="Phobius"/>
    </source>
</evidence>
<evidence type="ECO:0000313" key="2">
    <source>
        <dbReference type="EMBL" id="PPK59850.1"/>
    </source>
</evidence>
<reference evidence="2 3" key="1">
    <citation type="submission" date="2018-02" db="EMBL/GenBank/DDBJ databases">
        <title>Subsurface microbial communities from deep shales in Ohio and West Virginia, USA.</title>
        <authorList>
            <person name="Wrighton K."/>
        </authorList>
    </citation>
    <scope>NUCLEOTIDE SEQUENCE [LARGE SCALE GENOMIC DNA]</scope>
    <source>
        <strain evidence="2 3">MARC-MIP3H16</strain>
    </source>
</reference>